<gene>
    <name evidence="2" type="ORF">E2R57_16130</name>
</gene>
<feature type="transmembrane region" description="Helical" evidence="1">
    <location>
        <begin position="103"/>
        <end position="125"/>
    </location>
</feature>
<evidence type="ECO:0000256" key="1">
    <source>
        <dbReference type="SAM" id="Phobius"/>
    </source>
</evidence>
<feature type="transmembrane region" description="Helical" evidence="1">
    <location>
        <begin position="74"/>
        <end position="97"/>
    </location>
</feature>
<feature type="transmembrane region" description="Helical" evidence="1">
    <location>
        <begin position="162"/>
        <end position="182"/>
    </location>
</feature>
<evidence type="ECO:0000313" key="3">
    <source>
        <dbReference type="Proteomes" id="UP000294621"/>
    </source>
</evidence>
<dbReference type="Proteomes" id="UP000294621">
    <property type="component" value="Unassembled WGS sequence"/>
</dbReference>
<keyword evidence="1" id="KW-0472">Membrane</keyword>
<organism evidence="2 3">
    <name type="scientific">Arthrobacter nitrophenolicus</name>
    <dbReference type="NCBI Taxonomy" id="683150"/>
    <lineage>
        <taxon>Bacteria</taxon>
        <taxon>Bacillati</taxon>
        <taxon>Actinomycetota</taxon>
        <taxon>Actinomycetes</taxon>
        <taxon>Micrococcales</taxon>
        <taxon>Micrococcaceae</taxon>
        <taxon>Arthrobacter</taxon>
    </lineage>
</organism>
<proteinExistence type="predicted"/>
<evidence type="ECO:0000313" key="2">
    <source>
        <dbReference type="EMBL" id="TDL34036.1"/>
    </source>
</evidence>
<keyword evidence="1" id="KW-0812">Transmembrane</keyword>
<protein>
    <submittedName>
        <fullName evidence="2">Uncharacterized protein</fullName>
    </submittedName>
</protein>
<accession>A0A4R5XT23</accession>
<name>A0A4R5XT23_9MICC</name>
<comment type="caution">
    <text evidence="2">The sequence shown here is derived from an EMBL/GenBank/DDBJ whole genome shotgun (WGS) entry which is preliminary data.</text>
</comment>
<dbReference type="EMBL" id="SMZQ01000009">
    <property type="protein sequence ID" value="TDL34036.1"/>
    <property type="molecule type" value="Genomic_DNA"/>
</dbReference>
<dbReference type="RefSeq" id="WP_133350752.1">
    <property type="nucleotide sequence ID" value="NZ_SMZQ01000009.1"/>
</dbReference>
<feature type="transmembrane region" description="Helical" evidence="1">
    <location>
        <begin position="6"/>
        <end position="25"/>
    </location>
</feature>
<reference evidence="2 3" key="1">
    <citation type="submission" date="2019-03" db="EMBL/GenBank/DDBJ databases">
        <title>Genome Sequencing and Assembly of Various Microbes Isolated from Partially Reclaimed Soil and Acid Mine Drainage (AMD) Site.</title>
        <authorList>
            <person name="Steinbock B."/>
            <person name="Bechtold R."/>
            <person name="Sevigny J.L."/>
            <person name="Thomas D."/>
            <person name="Cuthill L.R."/>
            <person name="Aveiro Johannsen E.J."/>
            <person name="Thomas K."/>
            <person name="Ghosh A."/>
        </authorList>
    </citation>
    <scope>NUCLEOTIDE SEQUENCE [LARGE SCALE GENOMIC DNA]</scope>
    <source>
        <strain evidence="2 3">S-A1</strain>
    </source>
</reference>
<sequence>MNPGQLLAIGGVVVLILGPLLDKLMEQIDLPLFKQKIESNPMLGLQDWFSDNKKGDIPAKTVLRYARFSSSVRTVIVALLANLSGLAITWIIVATASPQPDLAWLRIVGVVPISVLVLAGFVVLVTKIIANKLRPSPVTTKRSGGIKNSFIRYRKFPFKLNYLMPYNLLALGAGIFTFIIGFGI</sequence>
<dbReference type="AlphaFoldDB" id="A0A4R5XT23"/>
<keyword evidence="1" id="KW-1133">Transmembrane helix</keyword>